<keyword evidence="2" id="KW-1185">Reference proteome</keyword>
<dbReference type="AlphaFoldDB" id="A0A1I1ZKY4"/>
<organism evidence="1 2">
    <name type="scientific">Dyella marensis</name>
    <dbReference type="NCBI Taxonomy" id="500610"/>
    <lineage>
        <taxon>Bacteria</taxon>
        <taxon>Pseudomonadati</taxon>
        <taxon>Pseudomonadota</taxon>
        <taxon>Gammaproteobacteria</taxon>
        <taxon>Lysobacterales</taxon>
        <taxon>Rhodanobacteraceae</taxon>
        <taxon>Dyella</taxon>
    </lineage>
</organism>
<reference evidence="2" key="1">
    <citation type="submission" date="2016-10" db="EMBL/GenBank/DDBJ databases">
        <authorList>
            <person name="Varghese N."/>
            <person name="Submissions S."/>
        </authorList>
    </citation>
    <scope>NUCLEOTIDE SEQUENCE [LARGE SCALE GENOMIC DNA]</scope>
    <source>
        <strain evidence="2">UNC178MFTsu3.1</strain>
    </source>
</reference>
<dbReference type="RefSeq" id="WP_035323864.1">
    <property type="nucleotide sequence ID" value="NZ_FONH01000002.1"/>
</dbReference>
<dbReference type="Proteomes" id="UP000199477">
    <property type="component" value="Unassembled WGS sequence"/>
</dbReference>
<accession>A0A1I1ZKY4</accession>
<evidence type="ECO:0000313" key="2">
    <source>
        <dbReference type="Proteomes" id="UP000199477"/>
    </source>
</evidence>
<name>A0A1I1ZKY4_9GAMM</name>
<evidence type="ECO:0000313" key="1">
    <source>
        <dbReference type="EMBL" id="SFE32349.1"/>
    </source>
</evidence>
<dbReference type="STRING" id="500610.SAMN02799615_00750"/>
<proteinExistence type="predicted"/>
<gene>
    <name evidence="1" type="ORF">SAMN02799615_00750</name>
</gene>
<sequence length="220" mass="24452">MGRQDDSIRALRIACPNFSAEEVGALRSILGLLKPYLKHAWVADTVADATVPTDVCLINVDHPAAPTVPPGHPRVIGCSSRPRNHPRGTLHRPLRPPEILALLSEAGSRVLGERPYADATPSLEWSYRLVAWPRDLGDWPRSWWKVMASICAEPLPLPRIAERTELPVRYVELCVERLRAAGLAERIPRVREVAAAVQERGGRRWSSLAGRILHRFGLGK</sequence>
<protein>
    <submittedName>
        <fullName evidence="1">Uncharacterized protein</fullName>
    </submittedName>
</protein>
<dbReference type="EMBL" id="FONH01000002">
    <property type="protein sequence ID" value="SFE32349.1"/>
    <property type="molecule type" value="Genomic_DNA"/>
</dbReference>